<evidence type="ECO:0000313" key="2">
    <source>
        <dbReference type="EMBL" id="MFB5736360.1"/>
    </source>
</evidence>
<reference evidence="3 4" key="1">
    <citation type="submission" date="2017-07" db="EMBL/GenBank/DDBJ databases">
        <title>Leptospira spp. isolated from tropical soils.</title>
        <authorList>
            <person name="Thibeaux R."/>
            <person name="Iraola G."/>
            <person name="Ferres I."/>
            <person name="Bierque E."/>
            <person name="Girault D."/>
            <person name="Soupe-Gilbert M.-E."/>
            <person name="Picardeau M."/>
            <person name="Goarant C."/>
        </authorList>
    </citation>
    <scope>NUCLEOTIDE SEQUENCE [LARGE SCALE GENOMIC DNA]</scope>
    <source>
        <strain evidence="3 4">FH2-C-A2</strain>
    </source>
</reference>
<organism evidence="3 4">
    <name type="scientific">Leptospira wolffii</name>
    <dbReference type="NCBI Taxonomy" id="409998"/>
    <lineage>
        <taxon>Bacteria</taxon>
        <taxon>Pseudomonadati</taxon>
        <taxon>Spirochaetota</taxon>
        <taxon>Spirochaetia</taxon>
        <taxon>Leptospirales</taxon>
        <taxon>Leptospiraceae</taxon>
        <taxon>Leptospira</taxon>
    </lineage>
</organism>
<dbReference type="EMBL" id="JBHILJ010000003">
    <property type="protein sequence ID" value="MFB5736360.1"/>
    <property type="molecule type" value="Genomic_DNA"/>
</dbReference>
<feature type="transmembrane region" description="Helical" evidence="1">
    <location>
        <begin position="12"/>
        <end position="29"/>
    </location>
</feature>
<keyword evidence="1" id="KW-1133">Transmembrane helix</keyword>
<evidence type="ECO:0000313" key="3">
    <source>
        <dbReference type="EMBL" id="PJZ64675.1"/>
    </source>
</evidence>
<evidence type="ECO:0000313" key="5">
    <source>
        <dbReference type="Proteomes" id="UP001580391"/>
    </source>
</evidence>
<dbReference type="AlphaFoldDB" id="A0A2M9Z8C8"/>
<evidence type="ECO:0000256" key="1">
    <source>
        <dbReference type="SAM" id="Phobius"/>
    </source>
</evidence>
<keyword evidence="1" id="KW-0812">Transmembrane</keyword>
<dbReference type="Proteomes" id="UP001580391">
    <property type="component" value="Unassembled WGS sequence"/>
</dbReference>
<keyword evidence="1" id="KW-0472">Membrane</keyword>
<dbReference type="Proteomes" id="UP000231912">
    <property type="component" value="Unassembled WGS sequence"/>
</dbReference>
<proteinExistence type="predicted"/>
<reference evidence="2 5" key="2">
    <citation type="submission" date="2024-09" db="EMBL/GenBank/DDBJ databases">
        <title>Taxonomic and Genotyping Characterization of Leptospira Strains isolated from Multiple Sources in Colombia highlights the importance of intermediate species.</title>
        <authorList>
            <person name="Torres Higuera L."/>
            <person name="Rojas Tapias D."/>
            <person name="Jimenez Velasquez S."/>
            <person name="Renjifo Ibanez C."/>
        </authorList>
    </citation>
    <scope>NUCLEOTIDE SEQUENCE [LARGE SCALE GENOMIC DNA]</scope>
    <source>
        <strain evidence="2 5">Lep080</strain>
    </source>
</reference>
<dbReference type="RefSeq" id="WP_016544811.1">
    <property type="nucleotide sequence ID" value="NZ_JBHILI010000004.1"/>
</dbReference>
<accession>A0A2M9Z8C8</accession>
<protein>
    <submittedName>
        <fullName evidence="2">Cbb3-type cytochrome c oxidase subunit 3</fullName>
    </submittedName>
    <submittedName>
        <fullName evidence="3">CcoQ/FixQ family Cbb3-type cytochrome c oxidase assembly chaperone</fullName>
    </submittedName>
</protein>
<comment type="caution">
    <text evidence="3">The sequence shown here is derived from an EMBL/GenBank/DDBJ whole genome shotgun (WGS) entry which is preliminary data.</text>
</comment>
<gene>
    <name evidence="2" type="ORF">ACE5IX_07580</name>
    <name evidence="3" type="ORF">CH371_16235</name>
</gene>
<evidence type="ECO:0000313" key="4">
    <source>
        <dbReference type="Proteomes" id="UP000231912"/>
    </source>
</evidence>
<dbReference type="EMBL" id="NPDT01000008">
    <property type="protein sequence ID" value="PJZ64675.1"/>
    <property type="molecule type" value="Genomic_DNA"/>
</dbReference>
<name>A0A2M9Z8C8_9LEPT</name>
<sequence length="48" mass="5817">MDLDALQIYKSLRLPVMVIAISIIILYVYRRSRKDRMESPKFRMLEED</sequence>
<keyword evidence="5" id="KW-1185">Reference proteome</keyword>